<accession>A0A7D9D5R7</accession>
<sequence>MNGNFFAEFIGKHFDTCFAKCGRKKDDRRLFFMDNDQSQMSKAARKAIEKIEAEFHKIPARSPDLKPIENVFHLVKKCLKNEAIANNIT</sequence>
<dbReference type="Gene3D" id="3.30.420.10">
    <property type="entry name" value="Ribonuclease H-like superfamily/Ribonuclease H"/>
    <property type="match status" value="1"/>
</dbReference>
<protein>
    <recommendedName>
        <fullName evidence="1">Tc1-like transposase DDE domain-containing protein</fullName>
    </recommendedName>
</protein>
<name>A0A7D9D5R7_PARCT</name>
<gene>
    <name evidence="2" type="ORF">PACLA_8A057684</name>
</gene>
<feature type="domain" description="Tc1-like transposase DDE" evidence="1">
    <location>
        <begin position="11"/>
        <end position="84"/>
    </location>
</feature>
<reference evidence="2" key="1">
    <citation type="submission" date="2020-04" db="EMBL/GenBank/DDBJ databases">
        <authorList>
            <person name="Alioto T."/>
            <person name="Alioto T."/>
            <person name="Gomez Garrido J."/>
        </authorList>
    </citation>
    <scope>NUCLEOTIDE SEQUENCE</scope>
    <source>
        <strain evidence="2">A484AB</strain>
    </source>
</reference>
<dbReference type="EMBL" id="CACRXK020000045">
    <property type="protein sequence ID" value="CAB3977409.1"/>
    <property type="molecule type" value="Genomic_DNA"/>
</dbReference>
<dbReference type="InterPro" id="IPR036397">
    <property type="entry name" value="RNaseH_sf"/>
</dbReference>
<keyword evidence="3" id="KW-1185">Reference proteome</keyword>
<organism evidence="2 3">
    <name type="scientific">Paramuricea clavata</name>
    <name type="common">Red gorgonian</name>
    <name type="synonym">Violescent sea-whip</name>
    <dbReference type="NCBI Taxonomy" id="317549"/>
    <lineage>
        <taxon>Eukaryota</taxon>
        <taxon>Metazoa</taxon>
        <taxon>Cnidaria</taxon>
        <taxon>Anthozoa</taxon>
        <taxon>Octocorallia</taxon>
        <taxon>Malacalcyonacea</taxon>
        <taxon>Plexauridae</taxon>
        <taxon>Paramuricea</taxon>
    </lineage>
</organism>
<dbReference type="Pfam" id="PF13358">
    <property type="entry name" value="DDE_3"/>
    <property type="match status" value="1"/>
</dbReference>
<dbReference type="Proteomes" id="UP001152795">
    <property type="component" value="Unassembled WGS sequence"/>
</dbReference>
<dbReference type="InterPro" id="IPR038717">
    <property type="entry name" value="Tc1-like_DDE_dom"/>
</dbReference>
<dbReference type="AlphaFoldDB" id="A0A7D9D5R7"/>
<evidence type="ECO:0000259" key="1">
    <source>
        <dbReference type="Pfam" id="PF13358"/>
    </source>
</evidence>
<evidence type="ECO:0000313" key="3">
    <source>
        <dbReference type="Proteomes" id="UP001152795"/>
    </source>
</evidence>
<dbReference type="GO" id="GO:0003676">
    <property type="term" value="F:nucleic acid binding"/>
    <property type="evidence" value="ECO:0007669"/>
    <property type="project" value="InterPro"/>
</dbReference>
<proteinExistence type="predicted"/>
<evidence type="ECO:0000313" key="2">
    <source>
        <dbReference type="EMBL" id="CAB3977409.1"/>
    </source>
</evidence>
<comment type="caution">
    <text evidence="2">The sequence shown here is derived from an EMBL/GenBank/DDBJ whole genome shotgun (WGS) entry which is preliminary data.</text>
</comment>